<dbReference type="EMBL" id="JACXAA010000015">
    <property type="protein sequence ID" value="MBD2756898.1"/>
    <property type="molecule type" value="Genomic_DNA"/>
</dbReference>
<dbReference type="RefSeq" id="WP_191042523.1">
    <property type="nucleotide sequence ID" value="NZ_JACXAA010000015.1"/>
</dbReference>
<dbReference type="AlphaFoldDB" id="A0A927B7V5"/>
<keyword evidence="2" id="KW-1185">Reference proteome</keyword>
<evidence type="ECO:0000313" key="1">
    <source>
        <dbReference type="EMBL" id="MBD2756898.1"/>
    </source>
</evidence>
<gene>
    <name evidence="1" type="ORF">IC230_28725</name>
</gene>
<dbReference type="Proteomes" id="UP000653797">
    <property type="component" value="Unassembled WGS sequence"/>
</dbReference>
<evidence type="ECO:0000313" key="2">
    <source>
        <dbReference type="Proteomes" id="UP000653797"/>
    </source>
</evidence>
<organism evidence="1 2">
    <name type="scientific">Spirosoma validum</name>
    <dbReference type="NCBI Taxonomy" id="2771355"/>
    <lineage>
        <taxon>Bacteria</taxon>
        <taxon>Pseudomonadati</taxon>
        <taxon>Bacteroidota</taxon>
        <taxon>Cytophagia</taxon>
        <taxon>Cytophagales</taxon>
        <taxon>Cytophagaceae</taxon>
        <taxon>Spirosoma</taxon>
    </lineage>
</organism>
<protein>
    <submittedName>
        <fullName evidence="1">Uncharacterized protein</fullName>
    </submittedName>
</protein>
<comment type="caution">
    <text evidence="1">The sequence shown here is derived from an EMBL/GenBank/DDBJ whole genome shotgun (WGS) entry which is preliminary data.</text>
</comment>
<accession>A0A927B7V5</accession>
<name>A0A927B7V5_9BACT</name>
<sequence>MWYFLIKQSALETAQYQTLQKRALQTEVELFNEPYENWYIFTVEKDIYSAFMDLLDLQGISYDLTAERPTRSEMVTRM</sequence>
<reference evidence="1" key="1">
    <citation type="submission" date="2020-09" db="EMBL/GenBank/DDBJ databases">
        <authorList>
            <person name="Kim M.K."/>
        </authorList>
    </citation>
    <scope>NUCLEOTIDE SEQUENCE</scope>
    <source>
        <strain evidence="1">BT704</strain>
    </source>
</reference>
<proteinExistence type="predicted"/>